<dbReference type="PANTHER" id="PTHR46481:SF11">
    <property type="entry name" value="ZINC FINGER BED DOMAIN-CONTAINING PROTEIN RICESLEEPER 2-LIKE"/>
    <property type="match status" value="1"/>
</dbReference>
<reference evidence="9 10" key="1">
    <citation type="submission" date="2018-04" db="EMBL/GenBank/DDBJ databases">
        <authorList>
            <person name="Vogel A."/>
        </authorList>
    </citation>
    <scope>NUCLEOTIDE SEQUENCE [LARGE SCALE GENOMIC DNA]</scope>
</reference>
<evidence type="ECO:0000256" key="6">
    <source>
        <dbReference type="PROSITE-ProRule" id="PRU00027"/>
    </source>
</evidence>
<dbReference type="InterPro" id="IPR052035">
    <property type="entry name" value="ZnF_BED_domain_contain"/>
</dbReference>
<dbReference type="SUPFAM" id="SSF53098">
    <property type="entry name" value="Ribonuclease H-like"/>
    <property type="match status" value="1"/>
</dbReference>
<dbReference type="GO" id="GO:0003677">
    <property type="term" value="F:DNA binding"/>
    <property type="evidence" value="ECO:0007669"/>
    <property type="project" value="InterPro"/>
</dbReference>
<evidence type="ECO:0000313" key="9">
    <source>
        <dbReference type="EMBL" id="VFQ64350.1"/>
    </source>
</evidence>
<keyword evidence="1" id="KW-0479">Metal-binding</keyword>
<evidence type="ECO:0000313" key="10">
    <source>
        <dbReference type="Proteomes" id="UP000595140"/>
    </source>
</evidence>
<dbReference type="Proteomes" id="UP000595140">
    <property type="component" value="Unassembled WGS sequence"/>
</dbReference>
<dbReference type="EMBL" id="OOIL02000403">
    <property type="protein sequence ID" value="VFQ64350.1"/>
    <property type="molecule type" value="Genomic_DNA"/>
</dbReference>
<keyword evidence="3" id="KW-0862">Zinc</keyword>
<dbReference type="PANTHER" id="PTHR46481">
    <property type="entry name" value="ZINC FINGER BED DOMAIN-CONTAINING PROTEIN 4"/>
    <property type="match status" value="1"/>
</dbReference>
<dbReference type="SUPFAM" id="SSF57667">
    <property type="entry name" value="beta-beta-alpha zinc fingers"/>
    <property type="match status" value="1"/>
</dbReference>
<dbReference type="GO" id="GO:0008270">
    <property type="term" value="F:zinc ion binding"/>
    <property type="evidence" value="ECO:0007669"/>
    <property type="project" value="UniProtKB-KW"/>
</dbReference>
<evidence type="ECO:0000256" key="3">
    <source>
        <dbReference type="ARBA" id="ARBA00022833"/>
    </source>
</evidence>
<keyword evidence="5" id="KW-0804">Transcription</keyword>
<organism evidence="9 10">
    <name type="scientific">Cuscuta campestris</name>
    <dbReference type="NCBI Taxonomy" id="132261"/>
    <lineage>
        <taxon>Eukaryota</taxon>
        <taxon>Viridiplantae</taxon>
        <taxon>Streptophyta</taxon>
        <taxon>Embryophyta</taxon>
        <taxon>Tracheophyta</taxon>
        <taxon>Spermatophyta</taxon>
        <taxon>Magnoliopsida</taxon>
        <taxon>eudicotyledons</taxon>
        <taxon>Gunneridae</taxon>
        <taxon>Pentapetalae</taxon>
        <taxon>asterids</taxon>
        <taxon>lamiids</taxon>
        <taxon>Solanales</taxon>
        <taxon>Convolvulaceae</taxon>
        <taxon>Cuscuteae</taxon>
        <taxon>Cuscuta</taxon>
        <taxon>Cuscuta subgen. Grammica</taxon>
        <taxon>Cuscuta sect. Cleistogrammica</taxon>
    </lineage>
</organism>
<dbReference type="SMART" id="SM00614">
    <property type="entry name" value="ZnF_BED"/>
    <property type="match status" value="1"/>
</dbReference>
<keyword evidence="2 6" id="KW-0863">Zinc-finger</keyword>
<gene>
    <name evidence="9" type="ORF">CCAM_LOCUS6126</name>
</gene>
<dbReference type="InterPro" id="IPR036236">
    <property type="entry name" value="Znf_C2H2_sf"/>
</dbReference>
<evidence type="ECO:0000256" key="7">
    <source>
        <dbReference type="SAM" id="MobiDB-lite"/>
    </source>
</evidence>
<dbReference type="AlphaFoldDB" id="A0A484KG50"/>
<proteinExistence type="predicted"/>
<protein>
    <recommendedName>
        <fullName evidence="8">BED-type domain-containing protein</fullName>
    </recommendedName>
</protein>
<feature type="region of interest" description="Disordered" evidence="7">
    <location>
        <begin position="346"/>
        <end position="365"/>
    </location>
</feature>
<keyword evidence="10" id="KW-1185">Reference proteome</keyword>
<dbReference type="GO" id="GO:0009791">
    <property type="term" value="P:post-embryonic development"/>
    <property type="evidence" value="ECO:0007669"/>
    <property type="project" value="UniProtKB-ARBA"/>
</dbReference>
<dbReference type="PROSITE" id="PS50808">
    <property type="entry name" value="ZF_BED"/>
    <property type="match status" value="1"/>
</dbReference>
<dbReference type="OrthoDB" id="1305795at2759"/>
<dbReference type="GO" id="GO:0005634">
    <property type="term" value="C:nucleus"/>
    <property type="evidence" value="ECO:0007669"/>
    <property type="project" value="UniProtKB-SubCell"/>
</dbReference>
<keyword evidence="4" id="KW-0805">Transcription regulation</keyword>
<sequence length="365" mass="42444">MVWNHFDRVLIDENVVAICHGCNKNYAGGGKSGTTHLKNHLNSCLQSKKKVIVRQQLIQASFKKDPNMPYVPGKFKFSREVSRMELGNMIVLHEYPLSSVDHIGFRRYSASLNPEFKVLSRNTIKADILKAFNEEKSFLKKRLSSIEGRVAITTDMCKGIEKVRDLVVYWVATPKRYEKFKSAVRYCKIPETKRLILEYSKTRWNSTYEMLEIALLYKDAFYRLRQSLKNEKFVLPDESEWEKAREVCDKLVVFSKKRGSLKRSEENIPSSNVSNVTRDSSDLDDMEWERHVSTMPRKKRLRSQVDVYLDDDVMIADPEKFNILVYWSTCKDNALGCSSIFVDEDVQEENINEEDGDVESDEDDI</sequence>
<evidence type="ECO:0000256" key="2">
    <source>
        <dbReference type="ARBA" id="ARBA00022771"/>
    </source>
</evidence>
<evidence type="ECO:0000259" key="8">
    <source>
        <dbReference type="PROSITE" id="PS50808"/>
    </source>
</evidence>
<accession>A0A484KG50</accession>
<evidence type="ECO:0000256" key="5">
    <source>
        <dbReference type="ARBA" id="ARBA00023163"/>
    </source>
</evidence>
<dbReference type="InterPro" id="IPR003656">
    <property type="entry name" value="Znf_BED"/>
</dbReference>
<dbReference type="Pfam" id="PF02892">
    <property type="entry name" value="zf-BED"/>
    <property type="match status" value="1"/>
</dbReference>
<name>A0A484KG50_9ASTE</name>
<evidence type="ECO:0000256" key="4">
    <source>
        <dbReference type="ARBA" id="ARBA00023015"/>
    </source>
</evidence>
<evidence type="ECO:0000256" key="1">
    <source>
        <dbReference type="ARBA" id="ARBA00022723"/>
    </source>
</evidence>
<feature type="domain" description="BED-type" evidence="8">
    <location>
        <begin position="1"/>
        <end position="51"/>
    </location>
</feature>
<dbReference type="InterPro" id="IPR012337">
    <property type="entry name" value="RNaseH-like_sf"/>
</dbReference>